<dbReference type="AlphaFoldDB" id="A4BLQ1"/>
<feature type="domain" description="Carboxymuconolactone decarboxylase-like" evidence="1">
    <location>
        <begin position="24"/>
        <end position="103"/>
    </location>
</feature>
<dbReference type="InterPro" id="IPR004675">
    <property type="entry name" value="AhpD_core"/>
</dbReference>
<proteinExistence type="predicted"/>
<dbReference type="NCBIfam" id="TIGR00778">
    <property type="entry name" value="ahpD_dom"/>
    <property type="match status" value="1"/>
</dbReference>
<dbReference type="InterPro" id="IPR003779">
    <property type="entry name" value="CMD-like"/>
</dbReference>
<comment type="caution">
    <text evidence="2">The sequence shown here is derived from an EMBL/GenBank/DDBJ whole genome shotgun (WGS) entry which is preliminary data.</text>
</comment>
<dbReference type="HOGENOM" id="CLU_137228_3_0_6"/>
<protein>
    <submittedName>
        <fullName evidence="2">Carboxymuconolactone decarboxylase</fullName>
    </submittedName>
</protein>
<dbReference type="Gene3D" id="1.20.1290.10">
    <property type="entry name" value="AhpD-like"/>
    <property type="match status" value="1"/>
</dbReference>
<dbReference type="RefSeq" id="WP_005004302.1">
    <property type="nucleotide sequence ID" value="NZ_CH672427.1"/>
</dbReference>
<evidence type="ECO:0000313" key="3">
    <source>
        <dbReference type="Proteomes" id="UP000003374"/>
    </source>
</evidence>
<reference evidence="2 3" key="1">
    <citation type="submission" date="2006-02" db="EMBL/GenBank/DDBJ databases">
        <authorList>
            <person name="Waterbury J."/>
            <person name="Ferriera S."/>
            <person name="Johnson J."/>
            <person name="Kravitz S."/>
            <person name="Halpern A."/>
            <person name="Remington K."/>
            <person name="Beeson K."/>
            <person name="Tran B."/>
            <person name="Rogers Y.-H."/>
            <person name="Friedman R."/>
            <person name="Venter J.C."/>
        </authorList>
    </citation>
    <scope>NUCLEOTIDE SEQUENCE [LARGE SCALE GENOMIC DNA]</scope>
    <source>
        <strain evidence="2 3">Nb-231</strain>
    </source>
</reference>
<dbReference type="InterPro" id="IPR029032">
    <property type="entry name" value="AhpD-like"/>
</dbReference>
<evidence type="ECO:0000313" key="2">
    <source>
        <dbReference type="EMBL" id="EAR23239.1"/>
    </source>
</evidence>
<gene>
    <name evidence="2" type="ORF">NB231_15503</name>
</gene>
<dbReference type="EMBL" id="AAOF01000001">
    <property type="protein sequence ID" value="EAR23239.1"/>
    <property type="molecule type" value="Genomic_DNA"/>
</dbReference>
<dbReference type="eggNOG" id="COG0599">
    <property type="taxonomic scope" value="Bacteria"/>
</dbReference>
<dbReference type="PANTHER" id="PTHR33930">
    <property type="entry name" value="ALKYL HYDROPEROXIDE REDUCTASE AHPD"/>
    <property type="match status" value="1"/>
</dbReference>
<dbReference type="OrthoDB" id="9801997at2"/>
<organism evidence="2 3">
    <name type="scientific">Nitrococcus mobilis Nb-231</name>
    <dbReference type="NCBI Taxonomy" id="314278"/>
    <lineage>
        <taxon>Bacteria</taxon>
        <taxon>Pseudomonadati</taxon>
        <taxon>Pseudomonadota</taxon>
        <taxon>Gammaproteobacteria</taxon>
        <taxon>Chromatiales</taxon>
        <taxon>Ectothiorhodospiraceae</taxon>
        <taxon>Nitrococcus</taxon>
    </lineage>
</organism>
<accession>A4BLQ1</accession>
<dbReference type="STRING" id="314278.NB231_15503"/>
<keyword evidence="3" id="KW-1185">Reference proteome</keyword>
<dbReference type="PANTHER" id="PTHR33930:SF2">
    <property type="entry name" value="BLR3452 PROTEIN"/>
    <property type="match status" value="1"/>
</dbReference>
<sequence>MTQELYPHASAEITQQRAKLACDTHQAFQAFSKQVFADGALSTKSKQLIAVAVAHVTQCPYCIRGHTKAALRENASAEEIMEAIWVACEMRAGGAYAHSTLALDTVNDVLAKQHDR</sequence>
<dbReference type="SUPFAM" id="SSF69118">
    <property type="entry name" value="AhpD-like"/>
    <property type="match status" value="1"/>
</dbReference>
<dbReference type="Pfam" id="PF02627">
    <property type="entry name" value="CMD"/>
    <property type="match status" value="1"/>
</dbReference>
<evidence type="ECO:0000259" key="1">
    <source>
        <dbReference type="Pfam" id="PF02627"/>
    </source>
</evidence>
<dbReference type="GO" id="GO:0051920">
    <property type="term" value="F:peroxiredoxin activity"/>
    <property type="evidence" value="ECO:0007669"/>
    <property type="project" value="InterPro"/>
</dbReference>
<dbReference type="Proteomes" id="UP000003374">
    <property type="component" value="Unassembled WGS sequence"/>
</dbReference>
<name>A4BLQ1_9GAMM</name>